<feature type="transmembrane region" description="Helical" evidence="4">
    <location>
        <begin position="23"/>
        <end position="46"/>
    </location>
</feature>
<dbReference type="InterPro" id="IPR032812">
    <property type="entry name" value="SbsA_Ig"/>
</dbReference>
<protein>
    <recommendedName>
        <fullName evidence="5">NodB homology domain-containing protein</fullName>
    </recommendedName>
</protein>
<dbReference type="GO" id="GO:0046872">
    <property type="term" value="F:metal ion binding"/>
    <property type="evidence" value="ECO:0007669"/>
    <property type="project" value="UniProtKB-KW"/>
</dbReference>
<dbReference type="GO" id="GO:0005975">
    <property type="term" value="P:carbohydrate metabolic process"/>
    <property type="evidence" value="ECO:0007669"/>
    <property type="project" value="InterPro"/>
</dbReference>
<comment type="caution">
    <text evidence="6">The sequence shown here is derived from an EMBL/GenBank/DDBJ whole genome shotgun (WGS) entry which is preliminary data.</text>
</comment>
<keyword evidence="4" id="KW-0812">Transmembrane</keyword>
<dbReference type="GO" id="GO:0016020">
    <property type="term" value="C:membrane"/>
    <property type="evidence" value="ECO:0007669"/>
    <property type="project" value="TreeGrafter"/>
</dbReference>
<dbReference type="AlphaFoldDB" id="A0A1G1WJD9"/>
<dbReference type="Proteomes" id="UP000176645">
    <property type="component" value="Unassembled WGS sequence"/>
</dbReference>
<dbReference type="Pfam" id="PF01522">
    <property type="entry name" value="Polysacc_deac_1"/>
    <property type="match status" value="1"/>
</dbReference>
<sequence>MFQTIGHCTLTASKGGEMNKKTITIAVVLVAFVTTAFMLVGFPYFFRIPLESQKLDYDKQEKGKVVLDSNLVVEFRGDPGWVEFDPPIGAREFLEDRESTREEIAWFPWHEGRSWSKVRYSLNPNRKEIFKPETKYTIKFRNGEKISFETITLPKVVDVYKSNMPPRDFGNIATFNSVLLVFNEEIAWQDDYLIIDPPAAVSTDSQTYSDGRWELFVMPEKRWENSTTYTLTIKQGLKDTFGHPMEEDYSLTFTTEPPVSVVEATPEGTSQSIDSVVKIVFDRAPVPKAGESSFVVTPGVEGKMTWEDETTFVWTPAQKLPYSTEYVLAIGGNESWQDPITAHEWKFRTQDPPVSVEIESRSSSPTTLKVIASGGLSSYSYEWSTGETSEFITAKVPAGETRSFSVTVTSGDQTAAAEILVKGPPLPPPPPTPAPVPPAPASAGGMKFVLSFDDSDGSGGVVSGILDVLAAYGAKAIFFPTGSWAHGAGAPYISRMLAEGHMVCNHTRDHANLTFLSEVGIREQILGGAGVGTCNLLRPPYGSHNAFVDSAAASMGYSIYTWTVDPRDWSGTSVSYITSTILSNASPGGIVVLHMHAGNTLIALPAIIEGLQAAGYTLSY</sequence>
<keyword evidence="4" id="KW-1133">Transmembrane helix</keyword>
<accession>A0A1G1WJD9</accession>
<reference evidence="6 7" key="1">
    <citation type="journal article" date="2016" name="Nat. Commun.">
        <title>Thousands of microbial genomes shed light on interconnected biogeochemical processes in an aquifer system.</title>
        <authorList>
            <person name="Anantharaman K."/>
            <person name="Brown C.T."/>
            <person name="Hug L.A."/>
            <person name="Sharon I."/>
            <person name="Castelle C.J."/>
            <person name="Probst A.J."/>
            <person name="Thomas B.C."/>
            <person name="Singh A."/>
            <person name="Wilkins M.J."/>
            <person name="Karaoz U."/>
            <person name="Brodie E.L."/>
            <person name="Williams K.H."/>
            <person name="Hubbard S.S."/>
            <person name="Banfield J.F."/>
        </authorList>
    </citation>
    <scope>NUCLEOTIDE SEQUENCE [LARGE SCALE GENOMIC DNA]</scope>
</reference>
<keyword evidence="4" id="KW-0472">Membrane</keyword>
<dbReference type="PANTHER" id="PTHR10587:SF133">
    <property type="entry name" value="CHITIN DEACETYLASE 1-RELATED"/>
    <property type="match status" value="1"/>
</dbReference>
<organism evidence="6 7">
    <name type="scientific">Candidatus Woykebacteria bacterium RBG_19FT_COMBO_43_10</name>
    <dbReference type="NCBI Taxonomy" id="1802598"/>
    <lineage>
        <taxon>Bacteria</taxon>
        <taxon>Candidatus Woykeibacteriota</taxon>
    </lineage>
</organism>
<evidence type="ECO:0000313" key="7">
    <source>
        <dbReference type="Proteomes" id="UP000176645"/>
    </source>
</evidence>
<evidence type="ECO:0000256" key="4">
    <source>
        <dbReference type="SAM" id="Phobius"/>
    </source>
</evidence>
<keyword evidence="2" id="KW-0732">Signal</keyword>
<name>A0A1G1WJD9_9BACT</name>
<dbReference type="SUPFAM" id="SSF88713">
    <property type="entry name" value="Glycoside hydrolase/deacetylase"/>
    <property type="match status" value="1"/>
</dbReference>
<evidence type="ECO:0000256" key="2">
    <source>
        <dbReference type="ARBA" id="ARBA00022729"/>
    </source>
</evidence>
<keyword evidence="1" id="KW-0479">Metal-binding</keyword>
<proteinExistence type="predicted"/>
<feature type="domain" description="NodB homology" evidence="5">
    <location>
        <begin position="446"/>
        <end position="619"/>
    </location>
</feature>
<gene>
    <name evidence="6" type="ORF">A2Z42_02165</name>
</gene>
<evidence type="ECO:0000259" key="5">
    <source>
        <dbReference type="PROSITE" id="PS51677"/>
    </source>
</evidence>
<dbReference type="Pfam" id="PF13205">
    <property type="entry name" value="Big_5"/>
    <property type="match status" value="1"/>
</dbReference>
<dbReference type="Gene3D" id="2.60.40.3710">
    <property type="match status" value="1"/>
</dbReference>
<keyword evidence="3" id="KW-0378">Hydrolase</keyword>
<dbReference type="InterPro" id="IPR011330">
    <property type="entry name" value="Glyco_hydro/deAcase_b/a-brl"/>
</dbReference>
<dbReference type="InterPro" id="IPR050248">
    <property type="entry name" value="Polysacc_deacetylase_ArnD"/>
</dbReference>
<dbReference type="PANTHER" id="PTHR10587">
    <property type="entry name" value="GLYCOSYL TRANSFERASE-RELATED"/>
    <property type="match status" value="1"/>
</dbReference>
<dbReference type="Gene3D" id="3.20.20.370">
    <property type="entry name" value="Glycoside hydrolase/deacetylase"/>
    <property type="match status" value="1"/>
</dbReference>
<dbReference type="GO" id="GO:0016810">
    <property type="term" value="F:hydrolase activity, acting on carbon-nitrogen (but not peptide) bonds"/>
    <property type="evidence" value="ECO:0007669"/>
    <property type="project" value="InterPro"/>
</dbReference>
<dbReference type="EMBL" id="MHCU01000019">
    <property type="protein sequence ID" value="OGY27868.1"/>
    <property type="molecule type" value="Genomic_DNA"/>
</dbReference>
<dbReference type="PROSITE" id="PS51677">
    <property type="entry name" value="NODB"/>
    <property type="match status" value="1"/>
</dbReference>
<evidence type="ECO:0000256" key="3">
    <source>
        <dbReference type="ARBA" id="ARBA00022801"/>
    </source>
</evidence>
<evidence type="ECO:0000256" key="1">
    <source>
        <dbReference type="ARBA" id="ARBA00022723"/>
    </source>
</evidence>
<dbReference type="CDD" id="cd10917">
    <property type="entry name" value="CE4_NodB_like_6s_7s"/>
    <property type="match status" value="1"/>
</dbReference>
<dbReference type="InterPro" id="IPR002509">
    <property type="entry name" value="NODB_dom"/>
</dbReference>
<evidence type="ECO:0000313" key="6">
    <source>
        <dbReference type="EMBL" id="OGY27868.1"/>
    </source>
</evidence>